<keyword evidence="3" id="KW-1185">Reference proteome</keyword>
<dbReference type="Proteomes" id="UP000831189">
    <property type="component" value="Chromosome"/>
</dbReference>
<feature type="transmembrane region" description="Helical" evidence="1">
    <location>
        <begin position="12"/>
        <end position="36"/>
    </location>
</feature>
<keyword evidence="1" id="KW-0472">Membrane</keyword>
<dbReference type="Pfam" id="PF07254">
    <property type="entry name" value="Cpta_toxin"/>
    <property type="match status" value="1"/>
</dbReference>
<accession>A0ABY4KQ09</accession>
<dbReference type="EMBL" id="CP096208">
    <property type="protein sequence ID" value="UPQ81838.1"/>
    <property type="molecule type" value="Genomic_DNA"/>
</dbReference>
<protein>
    <recommendedName>
        <fullName evidence="4">Toxin CptA</fullName>
    </recommendedName>
</protein>
<evidence type="ECO:0008006" key="4">
    <source>
        <dbReference type="Google" id="ProtNLM"/>
    </source>
</evidence>
<reference evidence="2 3" key="1">
    <citation type="submission" date="2022-04" db="EMBL/GenBank/DDBJ databases">
        <title>Pseudomonas knackmussii B09-2.</title>
        <authorList>
            <person name="Deng Y."/>
        </authorList>
    </citation>
    <scope>NUCLEOTIDE SEQUENCE [LARGE SCALE GENOMIC DNA]</scope>
    <source>
        <strain evidence="2 3">B09-2</strain>
    </source>
</reference>
<dbReference type="InterPro" id="IPR009883">
    <property type="entry name" value="YgfX"/>
</dbReference>
<keyword evidence="1" id="KW-0812">Transmembrane</keyword>
<name>A0ABY4KQ09_9PSED</name>
<proteinExistence type="predicted"/>
<evidence type="ECO:0000256" key="1">
    <source>
        <dbReference type="SAM" id="Phobius"/>
    </source>
</evidence>
<evidence type="ECO:0000313" key="2">
    <source>
        <dbReference type="EMBL" id="UPQ81838.1"/>
    </source>
</evidence>
<sequence length="151" mass="17061">MSSLDNQTFECRWGMSGLLLALYGALCFLAIAGLLILPVPPWLTLVGILLCLLHAVWAIPLHILLCRGSSWLGLRHDQSGWSLWSRRTGWQAVQLRPDSIALPLVVILRFKAAGNWFARGVCIPRGAMSPDQHRQLRLRLKFSRRRWAAPE</sequence>
<organism evidence="2 3">
    <name type="scientific">Pseudomonas knackmussii</name>
    <dbReference type="NCBI Taxonomy" id="65741"/>
    <lineage>
        <taxon>Bacteria</taxon>
        <taxon>Pseudomonadati</taxon>
        <taxon>Pseudomonadota</taxon>
        <taxon>Gammaproteobacteria</taxon>
        <taxon>Pseudomonadales</taxon>
        <taxon>Pseudomonadaceae</taxon>
        <taxon>Pseudomonas</taxon>
    </lineage>
</organism>
<feature type="transmembrane region" description="Helical" evidence="1">
    <location>
        <begin position="42"/>
        <end position="65"/>
    </location>
</feature>
<evidence type="ECO:0000313" key="3">
    <source>
        <dbReference type="Proteomes" id="UP000831189"/>
    </source>
</evidence>
<keyword evidence="1" id="KW-1133">Transmembrane helix</keyword>
<gene>
    <name evidence="2" type="ORF">M0M42_15680</name>
</gene>